<keyword evidence="1" id="KW-1133">Transmembrane helix</keyword>
<name>A0A0B0EDP0_9BACT</name>
<keyword evidence="1" id="KW-0812">Transmembrane</keyword>
<protein>
    <submittedName>
        <fullName evidence="2">Uncharacterized protein</fullName>
    </submittedName>
</protein>
<comment type="caution">
    <text evidence="2">The sequence shown here is derived from an EMBL/GenBank/DDBJ whole genome shotgun (WGS) entry which is preliminary data.</text>
</comment>
<evidence type="ECO:0000313" key="3">
    <source>
        <dbReference type="Proteomes" id="UP000030652"/>
    </source>
</evidence>
<organism evidence="2 3">
    <name type="scientific">Candidatus Scalindua brodae</name>
    <dbReference type="NCBI Taxonomy" id="237368"/>
    <lineage>
        <taxon>Bacteria</taxon>
        <taxon>Pseudomonadati</taxon>
        <taxon>Planctomycetota</taxon>
        <taxon>Candidatus Brocadiia</taxon>
        <taxon>Candidatus Brocadiales</taxon>
        <taxon>Candidatus Scalinduaceae</taxon>
        <taxon>Candidatus Scalindua</taxon>
    </lineage>
</organism>
<evidence type="ECO:0000256" key="1">
    <source>
        <dbReference type="SAM" id="Phobius"/>
    </source>
</evidence>
<reference evidence="2 3" key="1">
    <citation type="submission" date="2014-10" db="EMBL/GenBank/DDBJ databases">
        <title>Draft genome of anammox bacterium scalindua brodae, obtained using differential coverage binning of sequence data from two enrichment reactors.</title>
        <authorList>
            <person name="Speth D.R."/>
            <person name="Russ L."/>
            <person name="Kartal B."/>
            <person name="Op den Camp H.J."/>
            <person name="Dutilh B.E."/>
            <person name="Jetten M.S."/>
        </authorList>
    </citation>
    <scope>NUCLEOTIDE SEQUENCE [LARGE SCALE GENOMIC DNA]</scope>
    <source>
        <strain evidence="2">RU1</strain>
    </source>
</reference>
<sequence>MHTQKPNRMTLIRIPNKLWLIRGALLINSYIYSKQRLEMSDSVKFVNPEHIYFFSRKYLANRFKSQRFNKIDFYPARPLYPKGGIKRICVAIFFIITVCIYYMSFKELIITPSQLVVVSK</sequence>
<keyword evidence="1" id="KW-0472">Membrane</keyword>
<feature type="transmembrane region" description="Helical" evidence="1">
    <location>
        <begin position="88"/>
        <end position="105"/>
    </location>
</feature>
<dbReference type="Proteomes" id="UP000030652">
    <property type="component" value="Unassembled WGS sequence"/>
</dbReference>
<gene>
    <name evidence="2" type="ORF">SCABRO_04033</name>
</gene>
<proteinExistence type="predicted"/>
<dbReference type="EMBL" id="JRYO01000276">
    <property type="protein sequence ID" value="KHE90236.1"/>
    <property type="molecule type" value="Genomic_DNA"/>
</dbReference>
<accession>A0A0B0EDP0</accession>
<evidence type="ECO:0000313" key="2">
    <source>
        <dbReference type="EMBL" id="KHE90236.1"/>
    </source>
</evidence>
<dbReference type="AlphaFoldDB" id="A0A0B0EDP0"/>